<evidence type="ECO:0000256" key="2">
    <source>
        <dbReference type="SAM" id="Phobius"/>
    </source>
</evidence>
<proteinExistence type="predicted"/>
<keyword evidence="2" id="KW-0472">Membrane</keyword>
<dbReference type="AlphaFoldDB" id="A0A9D2RHT0"/>
<reference evidence="3" key="2">
    <citation type="submission" date="2021-04" db="EMBL/GenBank/DDBJ databases">
        <authorList>
            <person name="Gilroy R."/>
        </authorList>
    </citation>
    <scope>NUCLEOTIDE SEQUENCE</scope>
    <source>
        <strain evidence="3">CHK169-11906</strain>
    </source>
</reference>
<evidence type="ECO:0000313" key="4">
    <source>
        <dbReference type="Proteomes" id="UP000824259"/>
    </source>
</evidence>
<sequence length="146" mass="16763">MTPSLLLDILTFALPSGFLSSVATWLVSRRKRNNDLLAHMQQSIDLLCEKYNTVLQENVALRQEKASWQVLHEELRLKIDRLTKEVATLRKNINRNTKAYESIHSDKASRDTTLVDPADNGRMRRHETGHKKFDTATNDTSTSRSK</sequence>
<name>A0A9D2RHT0_9BACT</name>
<gene>
    <name evidence="3" type="ORF">H9779_06575</name>
</gene>
<feature type="compositionally biased region" description="Basic and acidic residues" evidence="1">
    <location>
        <begin position="101"/>
        <end position="110"/>
    </location>
</feature>
<feature type="compositionally biased region" description="Polar residues" evidence="1">
    <location>
        <begin position="135"/>
        <end position="146"/>
    </location>
</feature>
<protein>
    <submittedName>
        <fullName evidence="3">Uncharacterized protein</fullName>
    </submittedName>
</protein>
<organism evidence="3 4">
    <name type="scientific">Candidatus Alistipes avicola</name>
    <dbReference type="NCBI Taxonomy" id="2838432"/>
    <lineage>
        <taxon>Bacteria</taxon>
        <taxon>Pseudomonadati</taxon>
        <taxon>Bacteroidota</taxon>
        <taxon>Bacteroidia</taxon>
        <taxon>Bacteroidales</taxon>
        <taxon>Rikenellaceae</taxon>
        <taxon>Alistipes</taxon>
    </lineage>
</organism>
<feature type="transmembrane region" description="Helical" evidence="2">
    <location>
        <begin position="6"/>
        <end position="27"/>
    </location>
</feature>
<accession>A0A9D2RHT0</accession>
<comment type="caution">
    <text evidence="3">The sequence shown here is derived from an EMBL/GenBank/DDBJ whole genome shotgun (WGS) entry which is preliminary data.</text>
</comment>
<evidence type="ECO:0000313" key="3">
    <source>
        <dbReference type="EMBL" id="HJA99241.1"/>
    </source>
</evidence>
<feature type="region of interest" description="Disordered" evidence="1">
    <location>
        <begin position="98"/>
        <end position="146"/>
    </location>
</feature>
<evidence type="ECO:0000256" key="1">
    <source>
        <dbReference type="SAM" id="MobiDB-lite"/>
    </source>
</evidence>
<keyword evidence="2" id="KW-0812">Transmembrane</keyword>
<dbReference type="Proteomes" id="UP000824259">
    <property type="component" value="Unassembled WGS sequence"/>
</dbReference>
<reference evidence="3" key="1">
    <citation type="journal article" date="2021" name="PeerJ">
        <title>Extensive microbial diversity within the chicken gut microbiome revealed by metagenomics and culture.</title>
        <authorList>
            <person name="Gilroy R."/>
            <person name="Ravi A."/>
            <person name="Getino M."/>
            <person name="Pursley I."/>
            <person name="Horton D.L."/>
            <person name="Alikhan N.F."/>
            <person name="Baker D."/>
            <person name="Gharbi K."/>
            <person name="Hall N."/>
            <person name="Watson M."/>
            <person name="Adriaenssens E.M."/>
            <person name="Foster-Nyarko E."/>
            <person name="Jarju S."/>
            <person name="Secka A."/>
            <person name="Antonio M."/>
            <person name="Oren A."/>
            <person name="Chaudhuri R.R."/>
            <person name="La Ragione R."/>
            <person name="Hildebrand F."/>
            <person name="Pallen M.J."/>
        </authorList>
    </citation>
    <scope>NUCLEOTIDE SEQUENCE</scope>
    <source>
        <strain evidence="3">CHK169-11906</strain>
    </source>
</reference>
<dbReference type="EMBL" id="DWYR01000019">
    <property type="protein sequence ID" value="HJA99241.1"/>
    <property type="molecule type" value="Genomic_DNA"/>
</dbReference>
<keyword evidence="2" id="KW-1133">Transmembrane helix</keyword>